<dbReference type="Pfam" id="PF22892">
    <property type="entry name" value="DSRM_MRPL44"/>
    <property type="match status" value="1"/>
</dbReference>
<evidence type="ECO:0000256" key="1">
    <source>
        <dbReference type="ARBA" id="ARBA00004173"/>
    </source>
</evidence>
<keyword evidence="3" id="KW-0809">Transit peptide</keyword>
<dbReference type="GO" id="GO:0070877">
    <property type="term" value="C:microprocessor complex"/>
    <property type="evidence" value="ECO:0007669"/>
    <property type="project" value="TreeGrafter"/>
</dbReference>
<dbReference type="Pfam" id="PF22935">
    <property type="entry name" value="RM44_endonuclase"/>
    <property type="match status" value="1"/>
</dbReference>
<feature type="domain" description="RNase III" evidence="9">
    <location>
        <begin position="68"/>
        <end position="198"/>
    </location>
</feature>
<evidence type="ECO:0000256" key="8">
    <source>
        <dbReference type="ARBA" id="ARBA00035187"/>
    </source>
</evidence>
<dbReference type="EnsemblMetazoa" id="AAEL022169-RA">
    <property type="protein sequence ID" value="AAEL022169-PA"/>
    <property type="gene ID" value="AAEL022169"/>
</dbReference>
<keyword evidence="2" id="KW-0694">RNA-binding</keyword>
<keyword evidence="4" id="KW-0689">Ribosomal protein</keyword>
<dbReference type="PROSITE" id="PS50142">
    <property type="entry name" value="RNASE_3_2"/>
    <property type="match status" value="1"/>
</dbReference>
<dbReference type="OrthoDB" id="444135at2759"/>
<sequence>MSFINVSSKLMGTIPRFLLSANHNRQVHRWVGPTLRELKHRREKMGPEAELPRSSHSDWNYKAEIFAFGKRLSEQFDTAVLQQAFTHRSFIAQEEQRQVDVGIEKPELGLKDNRELVQLGERLIEEYVEAFVLTALPRLPNEGIRSIVSGLTSQEKLANVSKHLGTKDIILAAEFPVTDSLLADTFCAVVGALQKSSGDERAFLFVRDFVCTQLSQQDVNDYWTIESPLDLLREYCKEKKLGEPEPRSIGLVGKNTLLAAHRVGIYCNKQFVGSGYGEDIDTAIEEAARDCLRQLFGTELNMKPIDFGLQLADVAKNMKRRADKRNN</sequence>
<comment type="subcellular location">
    <subcellularLocation>
        <location evidence="1">Mitochondrion</location>
    </subcellularLocation>
</comment>
<dbReference type="Gene3D" id="3.30.160.20">
    <property type="match status" value="1"/>
</dbReference>
<reference evidence="10" key="2">
    <citation type="submission" date="2022-10" db="UniProtKB">
        <authorList>
            <consortium name="EnsemblMetazoa"/>
        </authorList>
    </citation>
    <scope>IDENTIFICATION</scope>
    <source>
        <strain evidence="10">LVP_AGWG</strain>
    </source>
</reference>
<accession>A0A903VFH0</accession>
<evidence type="ECO:0000313" key="11">
    <source>
        <dbReference type="Proteomes" id="UP000008820"/>
    </source>
</evidence>
<dbReference type="GO" id="GO:0006396">
    <property type="term" value="P:RNA processing"/>
    <property type="evidence" value="ECO:0007669"/>
    <property type="project" value="InterPro"/>
</dbReference>
<evidence type="ECO:0000259" key="9">
    <source>
        <dbReference type="PROSITE" id="PS50142"/>
    </source>
</evidence>
<dbReference type="PANTHER" id="PTHR11207">
    <property type="entry name" value="RIBONUCLEASE III"/>
    <property type="match status" value="1"/>
</dbReference>
<protein>
    <recommendedName>
        <fullName evidence="8">Large ribosomal subunit protein mL44</fullName>
    </recommendedName>
</protein>
<dbReference type="Gene3D" id="1.10.1520.10">
    <property type="entry name" value="Ribonuclease III domain"/>
    <property type="match status" value="1"/>
</dbReference>
<evidence type="ECO:0000256" key="6">
    <source>
        <dbReference type="ARBA" id="ARBA00023274"/>
    </source>
</evidence>
<dbReference type="GO" id="GO:0005762">
    <property type="term" value="C:mitochondrial large ribosomal subunit"/>
    <property type="evidence" value="ECO:0007669"/>
    <property type="project" value="TreeGrafter"/>
</dbReference>
<dbReference type="SMART" id="SM00535">
    <property type="entry name" value="RIBOc"/>
    <property type="match status" value="1"/>
</dbReference>
<dbReference type="InterPro" id="IPR044444">
    <property type="entry name" value="Ribosomal_mL44_DSRM_metazoa"/>
</dbReference>
<evidence type="ECO:0000313" key="10">
    <source>
        <dbReference type="EnsemblMetazoa" id="AAEL022169-PA"/>
    </source>
</evidence>
<dbReference type="InterPro" id="IPR000999">
    <property type="entry name" value="RNase_III_dom"/>
</dbReference>
<keyword evidence="5" id="KW-0496">Mitochondrion</keyword>
<name>A0A903VFH0_AEDAE</name>
<dbReference type="AlphaFoldDB" id="A0A903VFH0"/>
<evidence type="ECO:0000256" key="4">
    <source>
        <dbReference type="ARBA" id="ARBA00022980"/>
    </source>
</evidence>
<dbReference type="InterPro" id="IPR036389">
    <property type="entry name" value="RNase_III_sf"/>
</dbReference>
<dbReference type="PANTHER" id="PTHR11207:SF5">
    <property type="entry name" value="LARGE RIBOSOMAL SUBUNIT PROTEIN ML44"/>
    <property type="match status" value="1"/>
</dbReference>
<proteinExistence type="inferred from homology"/>
<reference evidence="11" key="1">
    <citation type="submission" date="2017-06" db="EMBL/GenBank/DDBJ databases">
        <title>Aedes aegypti genome working group (AGWG) sequencing and assembly.</title>
        <authorList>
            <consortium name="Aedes aegypti Genome Working Group (AGWG)"/>
            <person name="Matthews B.J."/>
        </authorList>
    </citation>
    <scope>NUCLEOTIDE SEQUENCE [LARGE SCALE GENOMIC DNA]</scope>
    <source>
        <strain evidence="11">LVP_AGWG</strain>
    </source>
</reference>
<evidence type="ECO:0000256" key="5">
    <source>
        <dbReference type="ARBA" id="ARBA00023128"/>
    </source>
</evidence>
<dbReference type="SUPFAM" id="SSF69065">
    <property type="entry name" value="RNase III domain-like"/>
    <property type="match status" value="1"/>
</dbReference>
<dbReference type="GO" id="GO:0070125">
    <property type="term" value="P:mitochondrial translational elongation"/>
    <property type="evidence" value="ECO:0007669"/>
    <property type="project" value="TreeGrafter"/>
</dbReference>
<dbReference type="CDD" id="cd19874">
    <property type="entry name" value="DSRM_MRPL44"/>
    <property type="match status" value="1"/>
</dbReference>
<gene>
    <name evidence="10" type="primary">110680233</name>
</gene>
<comment type="similarity">
    <text evidence="7">Belongs to the ribonuclease III family. Mitochondrion-specific ribosomal protein mL44 subfamily.</text>
</comment>
<dbReference type="Proteomes" id="UP000008820">
    <property type="component" value="Unassembled WGS sequence"/>
</dbReference>
<evidence type="ECO:0000256" key="2">
    <source>
        <dbReference type="ARBA" id="ARBA00022884"/>
    </source>
</evidence>
<dbReference type="FunFam" id="1.10.1520.10:FF:000039">
    <property type="entry name" value="39S ribosomal protein L44, mitochondrial"/>
    <property type="match status" value="1"/>
</dbReference>
<evidence type="ECO:0000256" key="3">
    <source>
        <dbReference type="ARBA" id="ARBA00022946"/>
    </source>
</evidence>
<organism evidence="10 11">
    <name type="scientific">Aedes aegypti</name>
    <name type="common">Yellowfever mosquito</name>
    <name type="synonym">Culex aegypti</name>
    <dbReference type="NCBI Taxonomy" id="7159"/>
    <lineage>
        <taxon>Eukaryota</taxon>
        <taxon>Metazoa</taxon>
        <taxon>Ecdysozoa</taxon>
        <taxon>Arthropoda</taxon>
        <taxon>Hexapoda</taxon>
        <taxon>Insecta</taxon>
        <taxon>Pterygota</taxon>
        <taxon>Neoptera</taxon>
        <taxon>Endopterygota</taxon>
        <taxon>Diptera</taxon>
        <taxon>Nematocera</taxon>
        <taxon>Culicoidea</taxon>
        <taxon>Culicidae</taxon>
        <taxon>Culicinae</taxon>
        <taxon>Aedini</taxon>
        <taxon>Aedes</taxon>
        <taxon>Stegomyia</taxon>
    </lineage>
</organism>
<dbReference type="InterPro" id="IPR055189">
    <property type="entry name" value="RM44_endonuclase"/>
</dbReference>
<keyword evidence="6" id="KW-0687">Ribonucleoprotein</keyword>
<keyword evidence="11" id="KW-1185">Reference proteome</keyword>
<dbReference type="GO" id="GO:0004525">
    <property type="term" value="F:ribonuclease III activity"/>
    <property type="evidence" value="ECO:0007669"/>
    <property type="project" value="InterPro"/>
</dbReference>
<evidence type="ECO:0000256" key="7">
    <source>
        <dbReference type="ARBA" id="ARBA00024034"/>
    </source>
</evidence>
<dbReference type="GO" id="GO:0003725">
    <property type="term" value="F:double-stranded RNA binding"/>
    <property type="evidence" value="ECO:0007669"/>
    <property type="project" value="InterPro"/>
</dbReference>